<evidence type="ECO:0000313" key="2">
    <source>
        <dbReference type="EMBL" id="RFF28873.1"/>
    </source>
</evidence>
<dbReference type="RefSeq" id="WP_116652022.1">
    <property type="nucleotide sequence ID" value="NZ_QUZK01000054.1"/>
</dbReference>
<gene>
    <name evidence="2" type="ORF">DZC52_15255</name>
</gene>
<accession>A0A3E1K491</accession>
<dbReference type="InterPro" id="IPR011050">
    <property type="entry name" value="Pectin_lyase_fold/virulence"/>
</dbReference>
<dbReference type="SUPFAM" id="SSF51126">
    <property type="entry name" value="Pectin lyase-like"/>
    <property type="match status" value="1"/>
</dbReference>
<organism evidence="2 3">
    <name type="scientific">Wenzhouxiangella sediminis</name>
    <dbReference type="NCBI Taxonomy" id="1792836"/>
    <lineage>
        <taxon>Bacteria</taxon>
        <taxon>Pseudomonadati</taxon>
        <taxon>Pseudomonadota</taxon>
        <taxon>Gammaproteobacteria</taxon>
        <taxon>Chromatiales</taxon>
        <taxon>Wenzhouxiangellaceae</taxon>
        <taxon>Wenzhouxiangella</taxon>
    </lineage>
</organism>
<dbReference type="AlphaFoldDB" id="A0A3E1K491"/>
<proteinExistence type="predicted"/>
<name>A0A3E1K491_9GAMM</name>
<dbReference type="Proteomes" id="UP000260351">
    <property type="component" value="Unassembled WGS sequence"/>
</dbReference>
<evidence type="ECO:0008006" key="4">
    <source>
        <dbReference type="Google" id="ProtNLM"/>
    </source>
</evidence>
<reference evidence="2 3" key="1">
    <citation type="submission" date="2018-08" db="EMBL/GenBank/DDBJ databases">
        <title>Wenzhouxiangella salilacus sp. nov., a novel bacterium isolated from a saline lake in Xinjiang Province, China.</title>
        <authorList>
            <person name="Han S."/>
        </authorList>
    </citation>
    <scope>NUCLEOTIDE SEQUENCE [LARGE SCALE GENOMIC DNA]</scope>
    <source>
        <strain evidence="2 3">XDB06</strain>
    </source>
</reference>
<sequence>MFEPMTRIMRLAALALLAALTLTPALAWPAVFCVQTSEQLRQAMTTAGSNGQDDIIRIHSGTYPAPAPQPFIYSSDGAFDLDISGGWSPGFDATPCVYNDGEPGDTLLDGEGNRLVMSIQGQAGEAGEVRVQNLTIASALASPSSGALSITGPASGFGGEILVDRVKFSGNQGPAGGSAIRITGGNKVTVRNSIFAFNSTGNGQGVVFASMSASDQGFYFINNSLTYSFHDVSSPSATTTSGLHVNLNNDGTSQSRAYIANNLFWANETDDTWLGGVGTTYVYNNNFFFDPPASDFSDGNMSVDPQLVQIGVDFTPAAGSPLIDQGRSQPTPPFPVPRPFELDWSYGLQDFDGGGTTSRLEGANVDIGAVESPFKPDGLFQDRFEP</sequence>
<keyword evidence="3" id="KW-1185">Reference proteome</keyword>
<feature type="chain" id="PRO_5017620625" description="Right-handed parallel beta-helix repeat-containing protein" evidence="1">
    <location>
        <begin position="28"/>
        <end position="386"/>
    </location>
</feature>
<dbReference type="EMBL" id="QUZK01000054">
    <property type="protein sequence ID" value="RFF28873.1"/>
    <property type="molecule type" value="Genomic_DNA"/>
</dbReference>
<protein>
    <recommendedName>
        <fullName evidence="4">Right-handed parallel beta-helix repeat-containing protein</fullName>
    </recommendedName>
</protein>
<keyword evidence="1" id="KW-0732">Signal</keyword>
<dbReference type="OrthoDB" id="5931607at2"/>
<evidence type="ECO:0000256" key="1">
    <source>
        <dbReference type="SAM" id="SignalP"/>
    </source>
</evidence>
<evidence type="ECO:0000313" key="3">
    <source>
        <dbReference type="Proteomes" id="UP000260351"/>
    </source>
</evidence>
<comment type="caution">
    <text evidence="2">The sequence shown here is derived from an EMBL/GenBank/DDBJ whole genome shotgun (WGS) entry which is preliminary data.</text>
</comment>
<feature type="signal peptide" evidence="1">
    <location>
        <begin position="1"/>
        <end position="27"/>
    </location>
</feature>